<reference evidence="1 2" key="1">
    <citation type="journal article" date="2024" name="Plant Biotechnol. J.">
        <title>Dendrobium thyrsiflorum genome and its molecular insights into genes involved in important horticultural traits.</title>
        <authorList>
            <person name="Chen B."/>
            <person name="Wang J.Y."/>
            <person name="Zheng P.J."/>
            <person name="Li K.L."/>
            <person name="Liang Y.M."/>
            <person name="Chen X.F."/>
            <person name="Zhang C."/>
            <person name="Zhao X."/>
            <person name="He X."/>
            <person name="Zhang G.Q."/>
            <person name="Liu Z.J."/>
            <person name="Xu Q."/>
        </authorList>
    </citation>
    <scope>NUCLEOTIDE SEQUENCE [LARGE SCALE GENOMIC DNA]</scope>
    <source>
        <strain evidence="1">GZMU011</strain>
    </source>
</reference>
<name>A0ABD0VLV4_DENTH</name>
<proteinExistence type="predicted"/>
<comment type="caution">
    <text evidence="1">The sequence shown here is derived from an EMBL/GenBank/DDBJ whole genome shotgun (WGS) entry which is preliminary data.</text>
</comment>
<organism evidence="1 2">
    <name type="scientific">Dendrobium thyrsiflorum</name>
    <name type="common">Pinecone-like raceme dendrobium</name>
    <name type="synonym">Orchid</name>
    <dbReference type="NCBI Taxonomy" id="117978"/>
    <lineage>
        <taxon>Eukaryota</taxon>
        <taxon>Viridiplantae</taxon>
        <taxon>Streptophyta</taxon>
        <taxon>Embryophyta</taxon>
        <taxon>Tracheophyta</taxon>
        <taxon>Spermatophyta</taxon>
        <taxon>Magnoliopsida</taxon>
        <taxon>Liliopsida</taxon>
        <taxon>Asparagales</taxon>
        <taxon>Orchidaceae</taxon>
        <taxon>Epidendroideae</taxon>
        <taxon>Malaxideae</taxon>
        <taxon>Dendrobiinae</taxon>
        <taxon>Dendrobium</taxon>
    </lineage>
</organism>
<gene>
    <name evidence="1" type="ORF">M5K25_004143</name>
</gene>
<dbReference type="Proteomes" id="UP001552299">
    <property type="component" value="Unassembled WGS sequence"/>
</dbReference>
<dbReference type="PANTHER" id="PTHR34268">
    <property type="entry name" value="OS01G0321850 PROTEIN"/>
    <property type="match status" value="1"/>
</dbReference>
<protein>
    <submittedName>
        <fullName evidence="1">Uncharacterized protein</fullName>
    </submittedName>
</protein>
<dbReference type="PANTHER" id="PTHR34268:SF8">
    <property type="entry name" value="FAE DOMAIN-CONTAINING PROTEIN"/>
    <property type="match status" value="1"/>
</dbReference>
<accession>A0ABD0VLV4</accession>
<dbReference type="AlphaFoldDB" id="A0ABD0VLV4"/>
<evidence type="ECO:0000313" key="1">
    <source>
        <dbReference type="EMBL" id="KAL0925773.1"/>
    </source>
</evidence>
<evidence type="ECO:0000313" key="2">
    <source>
        <dbReference type="Proteomes" id="UP001552299"/>
    </source>
</evidence>
<sequence length="136" mass="14621">MPILDQETKQTSNPTFLLLLLLLHRSLENRSAMEDISFLSASPDFLMKMALFAVIQVLVCLILSNSSAIFSAGETNDGSHSLRSSRSASIRRLLAGVSDLPSRGELTYNTCPSSSACAAAVSGALFSYDFNEGLID</sequence>
<dbReference type="EMBL" id="JANQDX010000004">
    <property type="protein sequence ID" value="KAL0925773.1"/>
    <property type="molecule type" value="Genomic_DNA"/>
</dbReference>
<keyword evidence="2" id="KW-1185">Reference proteome</keyword>